<dbReference type="RefSeq" id="WP_168115339.1">
    <property type="nucleotide sequence ID" value="NZ_BOON01000019.1"/>
</dbReference>
<keyword evidence="2" id="KW-1185">Reference proteome</keyword>
<dbReference type="PANTHER" id="PTHR34817">
    <property type="entry name" value="NUCLEOTIDYLTRANSFERASE"/>
    <property type="match status" value="1"/>
</dbReference>
<organism evidence="1 2">
    <name type="scientific">Planosporangium mesophilum</name>
    <dbReference type="NCBI Taxonomy" id="689768"/>
    <lineage>
        <taxon>Bacteria</taxon>
        <taxon>Bacillati</taxon>
        <taxon>Actinomycetota</taxon>
        <taxon>Actinomycetes</taxon>
        <taxon>Micromonosporales</taxon>
        <taxon>Micromonosporaceae</taxon>
        <taxon>Planosporangium</taxon>
    </lineage>
</organism>
<proteinExistence type="predicted"/>
<dbReference type="AlphaFoldDB" id="A0A8J3TCR5"/>
<sequence length="266" mass="29714">MTSAATHTEYGDRDLALAGEILRTVVGSGVHGIAIDGTDDHDEMGVFIEPPEYVVGLRRPVDHYVFRTQPEGARSGPGDTDLVMYSLRKYLRLATKGNPTALLPLYAPQESVLTLHPLGEQLRALAPAVLSQRAVHRFLGYMDAQRERLLGRGRRSDVPNRPELVARYGYDVKYASHALRLVYQGLEIIRDGRLTLPMPDRERERVLRVKRGGVPEITDVLREISGVQAEIEELLASGRTPLPAEPDLGVISEWSTDAHRRHWGWS</sequence>
<evidence type="ECO:0000313" key="2">
    <source>
        <dbReference type="Proteomes" id="UP000599074"/>
    </source>
</evidence>
<evidence type="ECO:0008006" key="3">
    <source>
        <dbReference type="Google" id="ProtNLM"/>
    </source>
</evidence>
<comment type="caution">
    <text evidence="1">The sequence shown here is derived from an EMBL/GenBank/DDBJ whole genome shotgun (WGS) entry which is preliminary data.</text>
</comment>
<dbReference type="Pfam" id="PF10127">
    <property type="entry name" value="RlaP"/>
    <property type="match status" value="1"/>
</dbReference>
<accession>A0A8J3TCR5</accession>
<evidence type="ECO:0000313" key="1">
    <source>
        <dbReference type="EMBL" id="GII22767.1"/>
    </source>
</evidence>
<protein>
    <recommendedName>
        <fullName evidence="3">Nucleotidyltransferase</fullName>
    </recommendedName>
</protein>
<dbReference type="EMBL" id="BOON01000019">
    <property type="protein sequence ID" value="GII22767.1"/>
    <property type="molecule type" value="Genomic_DNA"/>
</dbReference>
<dbReference type="PANTHER" id="PTHR34817:SF1">
    <property type="entry name" value="NUCLEOTIDYLTRANSFERASE"/>
    <property type="match status" value="1"/>
</dbReference>
<dbReference type="Proteomes" id="UP000599074">
    <property type="component" value="Unassembled WGS sequence"/>
</dbReference>
<gene>
    <name evidence="1" type="ORF">Pme01_23640</name>
</gene>
<reference evidence="1" key="1">
    <citation type="submission" date="2021-01" db="EMBL/GenBank/DDBJ databases">
        <title>Whole genome shotgun sequence of Planosporangium mesophilum NBRC 109066.</title>
        <authorList>
            <person name="Komaki H."/>
            <person name="Tamura T."/>
        </authorList>
    </citation>
    <scope>NUCLEOTIDE SEQUENCE</scope>
    <source>
        <strain evidence="1">NBRC 109066</strain>
    </source>
</reference>
<name>A0A8J3TCR5_9ACTN</name>
<dbReference type="InterPro" id="IPR018775">
    <property type="entry name" value="RlaP"/>
</dbReference>